<reference evidence="1" key="1">
    <citation type="submission" date="2014-05" db="EMBL/GenBank/DDBJ databases">
        <authorList>
            <person name="Chronopoulou M."/>
        </authorList>
    </citation>
    <scope>NUCLEOTIDE SEQUENCE</scope>
    <source>
        <tissue evidence="1">Whole organism</tissue>
    </source>
</reference>
<dbReference type="EMBL" id="HACA01018788">
    <property type="protein sequence ID" value="CDW36149.1"/>
    <property type="molecule type" value="Transcribed_RNA"/>
</dbReference>
<sequence length="49" mass="5904">MCNSFRLHDPTTPFVVNFQKILHFILLDSFYFSPFLKTYSMNNRKILFA</sequence>
<protein>
    <submittedName>
        <fullName evidence="1">Uncharacterized protein</fullName>
    </submittedName>
</protein>
<dbReference type="AlphaFoldDB" id="A0A0K2UD18"/>
<proteinExistence type="predicted"/>
<name>A0A0K2UD18_LEPSM</name>
<evidence type="ECO:0000313" key="1">
    <source>
        <dbReference type="EMBL" id="CDW36149.1"/>
    </source>
</evidence>
<accession>A0A0K2UD18</accession>
<organism evidence="1">
    <name type="scientific">Lepeophtheirus salmonis</name>
    <name type="common">Salmon louse</name>
    <name type="synonym">Caligus salmonis</name>
    <dbReference type="NCBI Taxonomy" id="72036"/>
    <lineage>
        <taxon>Eukaryota</taxon>
        <taxon>Metazoa</taxon>
        <taxon>Ecdysozoa</taxon>
        <taxon>Arthropoda</taxon>
        <taxon>Crustacea</taxon>
        <taxon>Multicrustacea</taxon>
        <taxon>Hexanauplia</taxon>
        <taxon>Copepoda</taxon>
        <taxon>Siphonostomatoida</taxon>
        <taxon>Caligidae</taxon>
        <taxon>Lepeophtheirus</taxon>
    </lineage>
</organism>